<dbReference type="KEGG" id="enn:FRE64_00860"/>
<evidence type="ECO:0000256" key="1">
    <source>
        <dbReference type="SAM" id="MobiDB-lite"/>
    </source>
</evidence>
<evidence type="ECO:0008006" key="4">
    <source>
        <dbReference type="Google" id="ProtNLM"/>
    </source>
</evidence>
<reference evidence="2" key="1">
    <citation type="submission" date="2019-08" db="EMBL/GenBank/DDBJ databases">
        <title>Carotenoids and Carotenoid Binding Proteins in the Halophilic Cyanobacterium Euhalothece sp. ZM00.</title>
        <authorList>
            <person name="Cho S.M."/>
            <person name="Song J.Y."/>
            <person name="Park Y.-I."/>
        </authorList>
    </citation>
    <scope>NUCLEOTIDE SEQUENCE [LARGE SCALE GENOMIC DNA]</scope>
    <source>
        <strain evidence="2">Z-M001</strain>
    </source>
</reference>
<organism evidence="2 3">
    <name type="scientific">Euhalothece natronophila Z-M001</name>
    <dbReference type="NCBI Taxonomy" id="522448"/>
    <lineage>
        <taxon>Bacteria</taxon>
        <taxon>Bacillati</taxon>
        <taxon>Cyanobacteriota</taxon>
        <taxon>Cyanophyceae</taxon>
        <taxon>Oscillatoriophycideae</taxon>
        <taxon>Chroococcales</taxon>
        <taxon>Halothecacae</taxon>
        <taxon>Halothece cluster</taxon>
        <taxon>Euhalothece</taxon>
    </lineage>
</organism>
<sequence>MSVKIRITLDEKLVKFIDQKASDRSQFVNKLLAEEQKREFTKQLARSYQEQEKDSTFQQEMQLWDSTVGDGLG</sequence>
<evidence type="ECO:0000313" key="3">
    <source>
        <dbReference type="Proteomes" id="UP000318453"/>
    </source>
</evidence>
<feature type="compositionally biased region" description="Polar residues" evidence="1">
    <location>
        <begin position="56"/>
        <end position="65"/>
    </location>
</feature>
<dbReference type="Proteomes" id="UP000318453">
    <property type="component" value="Chromosome"/>
</dbReference>
<dbReference type="InterPro" id="IPR013321">
    <property type="entry name" value="Arc_rbn_hlx_hlx"/>
</dbReference>
<dbReference type="EMBL" id="CP042326">
    <property type="protein sequence ID" value="QDZ38618.1"/>
    <property type="molecule type" value="Genomic_DNA"/>
</dbReference>
<evidence type="ECO:0000313" key="2">
    <source>
        <dbReference type="EMBL" id="QDZ38618.1"/>
    </source>
</evidence>
<feature type="region of interest" description="Disordered" evidence="1">
    <location>
        <begin position="50"/>
        <end position="73"/>
    </location>
</feature>
<name>A0A5B8NI24_9CHRO</name>
<dbReference type="OrthoDB" id="517697at2"/>
<proteinExistence type="predicted"/>
<dbReference type="AlphaFoldDB" id="A0A5B8NI24"/>
<accession>A0A5B8NI24</accession>
<dbReference type="Gene3D" id="1.10.1220.10">
    <property type="entry name" value="Met repressor-like"/>
    <property type="match status" value="1"/>
</dbReference>
<keyword evidence="3" id="KW-1185">Reference proteome</keyword>
<dbReference type="RefSeq" id="WP_146294229.1">
    <property type="nucleotide sequence ID" value="NZ_CP042326.1"/>
</dbReference>
<protein>
    <recommendedName>
        <fullName evidence="4">CopG family transcriptional regulator</fullName>
    </recommendedName>
</protein>
<dbReference type="GO" id="GO:0006355">
    <property type="term" value="P:regulation of DNA-templated transcription"/>
    <property type="evidence" value="ECO:0007669"/>
    <property type="project" value="InterPro"/>
</dbReference>
<gene>
    <name evidence="2" type="ORF">FRE64_00860</name>
</gene>